<evidence type="ECO:0000256" key="2">
    <source>
        <dbReference type="ARBA" id="ARBA00023172"/>
    </source>
</evidence>
<evidence type="ECO:0000256" key="3">
    <source>
        <dbReference type="HAMAP-Rule" id="MF_01875"/>
    </source>
</evidence>
<dbReference type="SMART" id="SM00559">
    <property type="entry name" value="Ku78"/>
    <property type="match status" value="1"/>
</dbReference>
<dbReference type="GO" id="GO:0003690">
    <property type="term" value="F:double-stranded DNA binding"/>
    <property type="evidence" value="ECO:0007669"/>
    <property type="project" value="UniProtKB-UniRule"/>
</dbReference>
<dbReference type="InterPro" id="IPR006164">
    <property type="entry name" value="DNA_bd_Ku70/Ku80"/>
</dbReference>
<dbReference type="NCBIfam" id="TIGR02772">
    <property type="entry name" value="Ku_bact"/>
    <property type="match status" value="1"/>
</dbReference>
<feature type="compositionally biased region" description="Low complexity" evidence="4">
    <location>
        <begin position="301"/>
        <end position="338"/>
    </location>
</feature>
<name>A0A1M7U3V7_9ACTN</name>
<dbReference type="GO" id="GO:0006310">
    <property type="term" value="P:DNA recombination"/>
    <property type="evidence" value="ECO:0007669"/>
    <property type="project" value="UniProtKB-KW"/>
</dbReference>
<dbReference type="HAMAP" id="MF_01875">
    <property type="entry name" value="Prokaryotic_Ku"/>
    <property type="match status" value="1"/>
</dbReference>
<dbReference type="SUPFAM" id="SSF100939">
    <property type="entry name" value="SPOC domain-like"/>
    <property type="match status" value="1"/>
</dbReference>
<dbReference type="GO" id="GO:0006303">
    <property type="term" value="P:double-strand break repair via nonhomologous end joining"/>
    <property type="evidence" value="ECO:0007669"/>
    <property type="project" value="UniProtKB-UniRule"/>
</dbReference>
<proteinExistence type="inferred from homology"/>
<dbReference type="RefSeq" id="WP_072918473.1">
    <property type="nucleotide sequence ID" value="NZ_FRDM01000011.1"/>
</dbReference>
<dbReference type="InterPro" id="IPR016194">
    <property type="entry name" value="SPOC-like_C_dom_sf"/>
</dbReference>
<comment type="function">
    <text evidence="3">With LigD forms a non-homologous end joining (NHEJ) DNA repair enzyme, which repairs dsDNA breaks with reduced fidelity. Binds linear dsDNA with 5'- and 3'- overhangs but not closed circular dsDNA nor ssDNA. Recruits and stimulates the ligase activity of LigD.</text>
</comment>
<evidence type="ECO:0000313" key="6">
    <source>
        <dbReference type="EMBL" id="SHN77762.1"/>
    </source>
</evidence>
<keyword evidence="2 3" id="KW-0233">DNA recombination</keyword>
<evidence type="ECO:0000256" key="4">
    <source>
        <dbReference type="SAM" id="MobiDB-lite"/>
    </source>
</evidence>
<comment type="similarity">
    <text evidence="3">Belongs to the prokaryotic Ku family.</text>
</comment>
<comment type="subunit">
    <text evidence="3">Homodimer. Interacts with LigD.</text>
</comment>
<dbReference type="FunFam" id="2.40.290.10:FF:000004">
    <property type="entry name" value="Non-homologous end joining protein Ku"/>
    <property type="match status" value="1"/>
</dbReference>
<evidence type="ECO:0000259" key="5">
    <source>
        <dbReference type="SMART" id="SM00559"/>
    </source>
</evidence>
<accession>A0A1M7U3V7</accession>
<dbReference type="OrthoDB" id="9795084at2"/>
<feature type="domain" description="Ku" evidence="5">
    <location>
        <begin position="52"/>
        <end position="180"/>
    </location>
</feature>
<protein>
    <recommendedName>
        <fullName evidence="3">Non-homologous end joining protein Ku</fullName>
    </recommendedName>
</protein>
<dbReference type="Proteomes" id="UP000184428">
    <property type="component" value="Unassembled WGS sequence"/>
</dbReference>
<dbReference type="InterPro" id="IPR009187">
    <property type="entry name" value="Prok_Ku"/>
</dbReference>
<dbReference type="Pfam" id="PF02735">
    <property type="entry name" value="Ku"/>
    <property type="match status" value="1"/>
</dbReference>
<gene>
    <name evidence="3" type="primary">ku</name>
    <name evidence="6" type="ORF">SAMN05660350_02566</name>
</gene>
<sequence>MRSIWRGAVSFGLVSIGVKLYTATEDHDIRFNQVHATDGGRIKYRRVCSIDGAEVEYAEIAKGYELPDGQLVVLTDEDFEELPLASRREIEVLQFVDQDEIDPIQYEKTYYLEPDPSATRPYVLLRDALENAGRVAITKIAIRSRESLAALRVKDGVMVLHTMRWPDEIRRPDFAFLDEDVAVRPQELQMAEALIGSMTGEFDPTEFTDDYREAMAELLEAKQSGGEVQPLPETAESGAAVVDLMSALRRSVEAARGGAAAEEAPGKPAPAKRALAKEATAKEATAARKATRGADEDAAPARRTTARKATAAKRTSAAEKTTARKATAARKAAATVEATAEKAPAKRARRTA</sequence>
<dbReference type="EMBL" id="FRDM01000011">
    <property type="protein sequence ID" value="SHN77762.1"/>
    <property type="molecule type" value="Genomic_DNA"/>
</dbReference>
<keyword evidence="1 3" id="KW-0238">DNA-binding</keyword>
<feature type="region of interest" description="Disordered" evidence="4">
    <location>
        <begin position="257"/>
        <end position="352"/>
    </location>
</feature>
<dbReference type="PIRSF" id="PIRSF006493">
    <property type="entry name" value="Prok_Ku"/>
    <property type="match status" value="1"/>
</dbReference>
<dbReference type="PANTHER" id="PTHR41251:SF1">
    <property type="entry name" value="NON-HOMOLOGOUS END JOINING PROTEIN KU"/>
    <property type="match status" value="1"/>
</dbReference>
<dbReference type="Gene3D" id="2.40.290.10">
    <property type="match status" value="1"/>
</dbReference>
<dbReference type="AlphaFoldDB" id="A0A1M7U3V7"/>
<dbReference type="PANTHER" id="PTHR41251">
    <property type="entry name" value="NON-HOMOLOGOUS END JOINING PROTEIN KU"/>
    <property type="match status" value="1"/>
</dbReference>
<dbReference type="CDD" id="cd00789">
    <property type="entry name" value="KU_like"/>
    <property type="match status" value="1"/>
</dbReference>
<evidence type="ECO:0000313" key="7">
    <source>
        <dbReference type="Proteomes" id="UP000184428"/>
    </source>
</evidence>
<reference evidence="6 7" key="1">
    <citation type="submission" date="2016-12" db="EMBL/GenBank/DDBJ databases">
        <authorList>
            <person name="Song W.-J."/>
            <person name="Kurnit D.M."/>
        </authorList>
    </citation>
    <scope>NUCLEOTIDE SEQUENCE [LARGE SCALE GENOMIC DNA]</scope>
    <source>
        <strain evidence="6 7">DSM 43162</strain>
    </source>
</reference>
<evidence type="ECO:0000256" key="1">
    <source>
        <dbReference type="ARBA" id="ARBA00023125"/>
    </source>
</evidence>
<keyword evidence="3" id="KW-0227">DNA damage</keyword>
<keyword evidence="3" id="KW-0234">DNA repair</keyword>
<organism evidence="6 7">
    <name type="scientific">Geodermatophilus obscurus</name>
    <dbReference type="NCBI Taxonomy" id="1861"/>
    <lineage>
        <taxon>Bacteria</taxon>
        <taxon>Bacillati</taxon>
        <taxon>Actinomycetota</taxon>
        <taxon>Actinomycetes</taxon>
        <taxon>Geodermatophilales</taxon>
        <taxon>Geodermatophilaceae</taxon>
        <taxon>Geodermatophilus</taxon>
    </lineage>
</organism>